<gene>
    <name evidence="2" type="ORF">Tci_872205</name>
</gene>
<evidence type="ECO:0000313" key="2">
    <source>
        <dbReference type="EMBL" id="GFD00236.1"/>
    </source>
</evidence>
<reference evidence="2" key="1">
    <citation type="journal article" date="2019" name="Sci. Rep.">
        <title>Draft genome of Tanacetum cinerariifolium, the natural source of mosquito coil.</title>
        <authorList>
            <person name="Yamashiro T."/>
            <person name="Shiraishi A."/>
            <person name="Satake H."/>
            <person name="Nakayama K."/>
        </authorList>
    </citation>
    <scope>NUCLEOTIDE SEQUENCE</scope>
</reference>
<name>A0A699SUB5_TANCI</name>
<evidence type="ECO:0000256" key="1">
    <source>
        <dbReference type="SAM" id="MobiDB-lite"/>
    </source>
</evidence>
<feature type="region of interest" description="Disordered" evidence="1">
    <location>
        <begin position="130"/>
        <end position="155"/>
    </location>
</feature>
<protein>
    <recommendedName>
        <fullName evidence="3">Synaptobrevin, longin-like domain protein</fullName>
    </recommendedName>
</protein>
<sequence length="176" mass="19584">VKLQSLIERKKMIVTEDIIRQALRLDDADGIDCLPNEEIFAKLALMGYEKPLVRNVDSPSKFLMYPQFAQVMINAQVDDLSSHNAKYTSPALTQKVFTNIRRIGKGFLGVETLLFDAMLVPLQVQDNVAEVEEDEDEDNKVSAAPTPPLPKPAVGNKIHKAFPLPGIEFPLAEEVP</sequence>
<evidence type="ECO:0008006" key="3">
    <source>
        <dbReference type="Google" id="ProtNLM"/>
    </source>
</evidence>
<feature type="non-terminal residue" evidence="2">
    <location>
        <position position="176"/>
    </location>
</feature>
<accession>A0A699SUB5</accession>
<organism evidence="2">
    <name type="scientific">Tanacetum cinerariifolium</name>
    <name type="common">Dalmatian daisy</name>
    <name type="synonym">Chrysanthemum cinerariifolium</name>
    <dbReference type="NCBI Taxonomy" id="118510"/>
    <lineage>
        <taxon>Eukaryota</taxon>
        <taxon>Viridiplantae</taxon>
        <taxon>Streptophyta</taxon>
        <taxon>Embryophyta</taxon>
        <taxon>Tracheophyta</taxon>
        <taxon>Spermatophyta</taxon>
        <taxon>Magnoliopsida</taxon>
        <taxon>eudicotyledons</taxon>
        <taxon>Gunneridae</taxon>
        <taxon>Pentapetalae</taxon>
        <taxon>asterids</taxon>
        <taxon>campanulids</taxon>
        <taxon>Asterales</taxon>
        <taxon>Asteraceae</taxon>
        <taxon>Asteroideae</taxon>
        <taxon>Anthemideae</taxon>
        <taxon>Anthemidinae</taxon>
        <taxon>Tanacetum</taxon>
    </lineage>
</organism>
<proteinExistence type="predicted"/>
<dbReference type="EMBL" id="BKCJ011183537">
    <property type="protein sequence ID" value="GFD00236.1"/>
    <property type="molecule type" value="Genomic_DNA"/>
</dbReference>
<dbReference type="AlphaFoldDB" id="A0A699SUB5"/>
<feature type="non-terminal residue" evidence="2">
    <location>
        <position position="1"/>
    </location>
</feature>
<comment type="caution">
    <text evidence="2">The sequence shown here is derived from an EMBL/GenBank/DDBJ whole genome shotgun (WGS) entry which is preliminary data.</text>
</comment>